<evidence type="ECO:0000313" key="11">
    <source>
        <dbReference type="EMBL" id="RIX50178.1"/>
    </source>
</evidence>
<accession>A0A3A1UNP6</accession>
<evidence type="ECO:0000259" key="9">
    <source>
        <dbReference type="PROSITE" id="PS50112"/>
    </source>
</evidence>
<comment type="catalytic activity">
    <reaction evidence="1">
        <text>ATP + protein L-histidine = ADP + protein N-phospho-L-histidine.</text>
        <dbReference type="EC" id="2.7.13.3"/>
    </reaction>
</comment>
<dbReference type="InterPro" id="IPR036890">
    <property type="entry name" value="HATPase_C_sf"/>
</dbReference>
<dbReference type="SUPFAM" id="SSF55874">
    <property type="entry name" value="ATPase domain of HSP90 chaperone/DNA topoisomerase II/histidine kinase"/>
    <property type="match status" value="1"/>
</dbReference>
<dbReference type="GO" id="GO:0005524">
    <property type="term" value="F:ATP binding"/>
    <property type="evidence" value="ECO:0007669"/>
    <property type="project" value="UniProtKB-KW"/>
</dbReference>
<dbReference type="Gene3D" id="3.30.450.20">
    <property type="entry name" value="PAS domain"/>
    <property type="match status" value="3"/>
</dbReference>
<reference evidence="11 12" key="1">
    <citation type="submission" date="2018-09" db="EMBL/GenBank/DDBJ databases">
        <title>Paenibacillus aracenensis nov. sp. isolated from a cave in southern Spain.</title>
        <authorList>
            <person name="Jurado V."/>
            <person name="Gutierrez-Patricio S."/>
            <person name="Gonzalez-Pimentel J.L."/>
            <person name="Miller A.Z."/>
            <person name="Laiz L."/>
            <person name="Saiz-Jimenez C."/>
        </authorList>
    </citation>
    <scope>NUCLEOTIDE SEQUENCE [LARGE SCALE GENOMIC DNA]</scope>
    <source>
        <strain evidence="11 12">DSM 22867</strain>
    </source>
</reference>
<evidence type="ECO:0000256" key="7">
    <source>
        <dbReference type="ARBA" id="ARBA00023012"/>
    </source>
</evidence>
<dbReference type="InterPro" id="IPR050482">
    <property type="entry name" value="Sensor_HK_TwoCompSys"/>
</dbReference>
<dbReference type="PROSITE" id="PS50112">
    <property type="entry name" value="PAS"/>
    <property type="match status" value="3"/>
</dbReference>
<dbReference type="InterPro" id="IPR001610">
    <property type="entry name" value="PAC"/>
</dbReference>
<dbReference type="SUPFAM" id="SSF55785">
    <property type="entry name" value="PYP-like sensor domain (PAS domain)"/>
    <property type="match status" value="3"/>
</dbReference>
<gene>
    <name evidence="11" type="ORF">D3P08_21720</name>
</gene>
<dbReference type="Pfam" id="PF07730">
    <property type="entry name" value="HisKA_3"/>
    <property type="match status" value="1"/>
</dbReference>
<dbReference type="EMBL" id="QXQA01000016">
    <property type="protein sequence ID" value="RIX50178.1"/>
    <property type="molecule type" value="Genomic_DNA"/>
</dbReference>
<protein>
    <recommendedName>
        <fullName evidence="2">histidine kinase</fullName>
        <ecNumber evidence="2">2.7.13.3</ecNumber>
    </recommendedName>
</protein>
<dbReference type="Pfam" id="PF02518">
    <property type="entry name" value="HATPase_c"/>
    <property type="match status" value="1"/>
</dbReference>
<comment type="caution">
    <text evidence="11">The sequence shown here is derived from an EMBL/GenBank/DDBJ whole genome shotgun (WGS) entry which is preliminary data.</text>
</comment>
<feature type="domain" description="PAS" evidence="9">
    <location>
        <begin position="1"/>
        <end position="71"/>
    </location>
</feature>
<dbReference type="Pfam" id="PF08448">
    <property type="entry name" value="PAS_4"/>
    <property type="match status" value="1"/>
</dbReference>
<dbReference type="Gene3D" id="3.30.565.10">
    <property type="entry name" value="Histidine kinase-like ATPase, C-terminal domain"/>
    <property type="match status" value="1"/>
</dbReference>
<dbReference type="InterPro" id="IPR013656">
    <property type="entry name" value="PAS_4"/>
</dbReference>
<keyword evidence="12" id="KW-1185">Reference proteome</keyword>
<evidence type="ECO:0000256" key="3">
    <source>
        <dbReference type="ARBA" id="ARBA00022679"/>
    </source>
</evidence>
<evidence type="ECO:0000313" key="12">
    <source>
        <dbReference type="Proteomes" id="UP000266482"/>
    </source>
</evidence>
<feature type="domain" description="PAC" evidence="10">
    <location>
        <begin position="74"/>
        <end position="126"/>
    </location>
</feature>
<feature type="domain" description="PAS" evidence="9">
    <location>
        <begin position="249"/>
        <end position="320"/>
    </location>
</feature>
<keyword evidence="4" id="KW-0547">Nucleotide-binding</keyword>
<evidence type="ECO:0000259" key="8">
    <source>
        <dbReference type="PROSITE" id="PS50109"/>
    </source>
</evidence>
<name>A0A3A1UNP6_9BACL</name>
<evidence type="ECO:0000256" key="6">
    <source>
        <dbReference type="ARBA" id="ARBA00022840"/>
    </source>
</evidence>
<keyword evidence="7" id="KW-0902">Two-component regulatory system</keyword>
<dbReference type="EC" id="2.7.13.3" evidence="2"/>
<dbReference type="PANTHER" id="PTHR24421:SF60">
    <property type="entry name" value="SENSOR HISTIDINE KINASE COMP"/>
    <property type="match status" value="1"/>
</dbReference>
<dbReference type="SMART" id="SM00086">
    <property type="entry name" value="PAC"/>
    <property type="match status" value="3"/>
</dbReference>
<dbReference type="Proteomes" id="UP000266482">
    <property type="component" value="Unassembled WGS sequence"/>
</dbReference>
<evidence type="ECO:0000256" key="1">
    <source>
        <dbReference type="ARBA" id="ARBA00000085"/>
    </source>
</evidence>
<dbReference type="InterPro" id="IPR000700">
    <property type="entry name" value="PAS-assoc_C"/>
</dbReference>
<dbReference type="InterPro" id="IPR035965">
    <property type="entry name" value="PAS-like_dom_sf"/>
</dbReference>
<dbReference type="NCBIfam" id="TIGR00229">
    <property type="entry name" value="sensory_box"/>
    <property type="match status" value="3"/>
</dbReference>
<dbReference type="SMART" id="SM00091">
    <property type="entry name" value="PAS"/>
    <property type="match status" value="3"/>
</dbReference>
<dbReference type="PROSITE" id="PS50113">
    <property type="entry name" value="PAC"/>
    <property type="match status" value="3"/>
</dbReference>
<feature type="domain" description="PAC" evidence="10">
    <location>
        <begin position="323"/>
        <end position="374"/>
    </location>
</feature>
<organism evidence="11 12">
    <name type="scientific">Paenibacillus nanensis</name>
    <dbReference type="NCBI Taxonomy" id="393251"/>
    <lineage>
        <taxon>Bacteria</taxon>
        <taxon>Bacillati</taxon>
        <taxon>Bacillota</taxon>
        <taxon>Bacilli</taxon>
        <taxon>Bacillales</taxon>
        <taxon>Paenibacillaceae</taxon>
        <taxon>Paenibacillus</taxon>
    </lineage>
</organism>
<dbReference type="GO" id="GO:0046983">
    <property type="term" value="F:protein dimerization activity"/>
    <property type="evidence" value="ECO:0007669"/>
    <property type="project" value="InterPro"/>
</dbReference>
<dbReference type="InterPro" id="IPR005467">
    <property type="entry name" value="His_kinase_dom"/>
</dbReference>
<evidence type="ECO:0000256" key="4">
    <source>
        <dbReference type="ARBA" id="ARBA00022741"/>
    </source>
</evidence>
<dbReference type="AlphaFoldDB" id="A0A3A1UNP6"/>
<dbReference type="PANTHER" id="PTHR24421">
    <property type="entry name" value="NITRATE/NITRITE SENSOR PROTEIN NARX-RELATED"/>
    <property type="match status" value="1"/>
</dbReference>
<dbReference type="PROSITE" id="PS50109">
    <property type="entry name" value="HIS_KIN"/>
    <property type="match status" value="1"/>
</dbReference>
<dbReference type="InterPro" id="IPR000014">
    <property type="entry name" value="PAS"/>
</dbReference>
<proteinExistence type="predicted"/>
<dbReference type="GO" id="GO:0000155">
    <property type="term" value="F:phosphorelay sensor kinase activity"/>
    <property type="evidence" value="ECO:0007669"/>
    <property type="project" value="InterPro"/>
</dbReference>
<dbReference type="Pfam" id="PF08447">
    <property type="entry name" value="PAS_3"/>
    <property type="match status" value="2"/>
</dbReference>
<sequence>MFEMYRIIAENTMDSIVVVDNDAIVRFVSPSLTEMTGYSLKEYEGMDAFNILHPDDRERVRGEHAKAVGDGCNVDTSYRIIDADGRVLFVEARVRPVLDETGHVKYVVAVARDVTERKQAERLLEQILSNTNAAVFSTDQHFSRYTFCSESMEKISGLPMNVIREHPIRLHDHIHPDDNDALMGEVKERLDQGLSVTRNFRWIHHKDEERWGRLIIHPYLNSEGSIERLDGIILDMTEKIRSDLALEESEQRYKSLFENNFDGVFSMELSGFYFVGANRSFEEIVGVEMDQLIDRCFLGILHDEDHAEVYAALVQVMQLGLSRDIECRLAQRGNAEKIVSITFVPIIVAGKLNGIHGIVKDITKRKQEERELIQSEERYKHLQQSLNRFAGDLARVMKVADLERRLLDEVGAVLRVSDASIEEVPQGEELPAAQAGEMRVKIGEKAQGMAVYLRIALNQGLQKIEEEWLDTAVHYVTILYDNLQFIEDLMQRMEAMVEGGETPRWMLRLLFSLSEKERASLSSDLHDAVLQDLIIWYRKLESLRSTTSLDHRTDQELKRIEEGLLDAIHQIRITCNELRPPFLLKMGLVESVKSLLAYARMFANYEIEFVAEEPSYTLSEDQILGLYRIVQELLNNANKHAMATKVAMELAFTEDEVRFTYSDNGVGMDLSAFGGSFQHMGIAGIEKRVLSLDGKVELTSSPNAGFHVHLRIPTNIK</sequence>
<feature type="domain" description="Histidine kinase" evidence="8">
    <location>
        <begin position="626"/>
        <end position="716"/>
    </location>
</feature>
<evidence type="ECO:0000259" key="10">
    <source>
        <dbReference type="PROSITE" id="PS50113"/>
    </source>
</evidence>
<keyword evidence="3" id="KW-0808">Transferase</keyword>
<evidence type="ECO:0000256" key="5">
    <source>
        <dbReference type="ARBA" id="ARBA00022777"/>
    </source>
</evidence>
<feature type="domain" description="PAC" evidence="10">
    <location>
        <begin position="196"/>
        <end position="248"/>
    </location>
</feature>
<feature type="domain" description="PAS" evidence="9">
    <location>
        <begin position="120"/>
        <end position="193"/>
    </location>
</feature>
<dbReference type="InterPro" id="IPR003594">
    <property type="entry name" value="HATPase_dom"/>
</dbReference>
<dbReference type="CDD" id="cd16917">
    <property type="entry name" value="HATPase_UhpB-NarQ-NarX-like"/>
    <property type="match status" value="1"/>
</dbReference>
<dbReference type="OrthoDB" id="9781904at2"/>
<dbReference type="InterPro" id="IPR013655">
    <property type="entry name" value="PAS_fold_3"/>
</dbReference>
<dbReference type="InterPro" id="IPR011712">
    <property type="entry name" value="Sig_transdc_His_kin_sub3_dim/P"/>
</dbReference>
<dbReference type="SMART" id="SM00387">
    <property type="entry name" value="HATPase_c"/>
    <property type="match status" value="1"/>
</dbReference>
<keyword evidence="5" id="KW-0418">Kinase</keyword>
<evidence type="ECO:0000256" key="2">
    <source>
        <dbReference type="ARBA" id="ARBA00012438"/>
    </source>
</evidence>
<dbReference type="CDD" id="cd00130">
    <property type="entry name" value="PAS"/>
    <property type="match status" value="3"/>
</dbReference>
<dbReference type="GO" id="GO:0016020">
    <property type="term" value="C:membrane"/>
    <property type="evidence" value="ECO:0007669"/>
    <property type="project" value="InterPro"/>
</dbReference>
<keyword evidence="6" id="KW-0067">ATP-binding</keyword>